<reference evidence="1 2" key="1">
    <citation type="submission" date="2019-01" db="EMBL/GenBank/DDBJ databases">
        <authorList>
            <person name="Sayadi A."/>
        </authorList>
    </citation>
    <scope>NUCLEOTIDE SEQUENCE [LARGE SCALE GENOMIC DNA]</scope>
</reference>
<organism evidence="1 2">
    <name type="scientific">Callosobruchus maculatus</name>
    <name type="common">Southern cowpea weevil</name>
    <name type="synonym">Pulse bruchid</name>
    <dbReference type="NCBI Taxonomy" id="64391"/>
    <lineage>
        <taxon>Eukaryota</taxon>
        <taxon>Metazoa</taxon>
        <taxon>Ecdysozoa</taxon>
        <taxon>Arthropoda</taxon>
        <taxon>Hexapoda</taxon>
        <taxon>Insecta</taxon>
        <taxon>Pterygota</taxon>
        <taxon>Neoptera</taxon>
        <taxon>Endopterygota</taxon>
        <taxon>Coleoptera</taxon>
        <taxon>Polyphaga</taxon>
        <taxon>Cucujiformia</taxon>
        <taxon>Chrysomeloidea</taxon>
        <taxon>Chrysomelidae</taxon>
        <taxon>Bruchinae</taxon>
        <taxon>Bruchini</taxon>
        <taxon>Callosobruchus</taxon>
    </lineage>
</organism>
<dbReference type="EMBL" id="CAACVG010001611">
    <property type="protein sequence ID" value="VEN35461.1"/>
    <property type="molecule type" value="Genomic_DNA"/>
</dbReference>
<gene>
    <name evidence="1" type="ORF">CALMAC_LOCUS1370</name>
</gene>
<dbReference type="Proteomes" id="UP000410492">
    <property type="component" value="Unassembled WGS sequence"/>
</dbReference>
<name>A0A653BIP1_CALMS</name>
<proteinExistence type="predicted"/>
<evidence type="ECO:0000313" key="1">
    <source>
        <dbReference type="EMBL" id="VEN35461.1"/>
    </source>
</evidence>
<sequence>MTTRKLSRRLTVQTWPWVRGSRRVSPRWLSSRYHLVL</sequence>
<evidence type="ECO:0000313" key="2">
    <source>
        <dbReference type="Proteomes" id="UP000410492"/>
    </source>
</evidence>
<keyword evidence="2" id="KW-1185">Reference proteome</keyword>
<dbReference type="AlphaFoldDB" id="A0A653BIP1"/>
<accession>A0A653BIP1</accession>
<protein>
    <submittedName>
        <fullName evidence="1">Uncharacterized protein</fullName>
    </submittedName>
</protein>